<dbReference type="RefSeq" id="WP_106323831.1">
    <property type="nucleotide sequence ID" value="NZ_BOMO01000097.1"/>
</dbReference>
<comment type="caution">
    <text evidence="1">The sequence shown here is derived from an EMBL/GenBank/DDBJ whole genome shotgun (WGS) entry which is preliminary data.</text>
</comment>
<sequence length="877" mass="95706">MLRLSRIPGSAGSPHLLTITGEDPPASWIVEVRRAGGESIRTRWDRTRLCLDEPVHTGELLRIIVLQPQPGGARLRYPVRILVPEVTMTDATLRVQAIPVLDFGTHGQCAALWDNNRRLPRGQLSDSQITAVAEVIGMDPGTQPEDVEVRAAHAWTGEDVDVADLRSRAWDEVFGNPPLEHYAIREVIQPRTLALGNDRLGSRGLKRDLLKHSHDEKALESLVEAYREMGEEALGSLTNDFGDRLLPYEIQFTYPTRLPAAQRVRLQRLLEATGLPKPRLYLDEATAVAFFDLLTRIGQRNVLGLAALQARAQGNGHATGLSDRVLVIDVGAGTTDVALIDMRIVDATPDAARTVAGHGHFWILAPYVQAAGGHLNYGADRLTLDFFKVIKERLRERGTEVATDWRSDDSRWADFLVLWQVAEETKHRALGPSAGQDLDVVVPLSSGTVVVPLRWRADMAPHAESFLRRLAKLAAGIAKAGLESAAEQSSPDTAPRVDRVVLSGTSFRSPYLRDRLEQVLLAVFKEENGLNHDFDLTTHRNHLKSAAALGAAFAASIRDNESHPEHLDVIADLRAGVHKFGVRSADLRTNLAAEFRTAMGGMASGTTTIFAHGIQLSRYAPVSGAEGNGAETRRFARSIGHAVWPTITIERRDAADVRTSLAGTDHRGSDSHIAWGTFRIEGLDELSRSRPDLDDAHRRTSAAYEIDENENVTMYLYLDEAPPLDLRDGNPVGELPAGSVGDGRLTADVHLNAGNQLQDLGTPLLAAGSPLPAVVSVSAARERASLSVFTGASDRPTVLTVQHGHTWVSVDGDGVVRSHLFEPPILADEHDGTTEATTRFLEQALPDRAGERHRASRFAIQPAGQYDEQSDPFSGVH</sequence>
<proteinExistence type="predicted"/>
<name>A0A2T0K5J3_9ACTN</name>
<dbReference type="CDD" id="cd10170">
    <property type="entry name" value="ASKHA_NBD_HSP70"/>
    <property type="match status" value="1"/>
</dbReference>
<dbReference type="InterPro" id="IPR043129">
    <property type="entry name" value="ATPase_NBD"/>
</dbReference>
<dbReference type="Gene3D" id="3.30.420.40">
    <property type="match status" value="2"/>
</dbReference>
<dbReference type="Proteomes" id="UP000239415">
    <property type="component" value="Unassembled WGS sequence"/>
</dbReference>
<dbReference type="OrthoDB" id="9760742at2"/>
<gene>
    <name evidence="1" type="ORF">CLV67_11353</name>
</gene>
<keyword evidence="2" id="KW-1185">Reference proteome</keyword>
<dbReference type="AlphaFoldDB" id="A0A2T0K5J3"/>
<accession>A0A2T0K5J3</accession>
<organism evidence="1 2">
    <name type="scientific">Actinoplanes italicus</name>
    <dbReference type="NCBI Taxonomy" id="113567"/>
    <lineage>
        <taxon>Bacteria</taxon>
        <taxon>Bacillati</taxon>
        <taxon>Actinomycetota</taxon>
        <taxon>Actinomycetes</taxon>
        <taxon>Micromonosporales</taxon>
        <taxon>Micromonosporaceae</taxon>
        <taxon>Actinoplanes</taxon>
    </lineage>
</organism>
<protein>
    <submittedName>
        <fullName evidence="1">Uncharacterized protein</fullName>
    </submittedName>
</protein>
<evidence type="ECO:0000313" key="1">
    <source>
        <dbReference type="EMBL" id="PRX18220.1"/>
    </source>
</evidence>
<dbReference type="SUPFAM" id="SSF53067">
    <property type="entry name" value="Actin-like ATPase domain"/>
    <property type="match status" value="1"/>
</dbReference>
<reference evidence="1 2" key="1">
    <citation type="submission" date="2018-03" db="EMBL/GenBank/DDBJ databases">
        <title>Genomic Encyclopedia of Archaeal and Bacterial Type Strains, Phase II (KMG-II): from individual species to whole genera.</title>
        <authorList>
            <person name="Goeker M."/>
        </authorList>
    </citation>
    <scope>NUCLEOTIDE SEQUENCE [LARGE SCALE GENOMIC DNA]</scope>
    <source>
        <strain evidence="1 2">DSM 43146</strain>
    </source>
</reference>
<evidence type="ECO:0000313" key="2">
    <source>
        <dbReference type="Proteomes" id="UP000239415"/>
    </source>
</evidence>
<dbReference type="EMBL" id="PVMZ01000013">
    <property type="protein sequence ID" value="PRX18220.1"/>
    <property type="molecule type" value="Genomic_DNA"/>
</dbReference>
<dbReference type="Gene3D" id="3.90.640.10">
    <property type="entry name" value="Actin, Chain A, domain 4"/>
    <property type="match status" value="1"/>
</dbReference>